<evidence type="ECO:0000256" key="1">
    <source>
        <dbReference type="ARBA" id="ARBA00011073"/>
    </source>
</evidence>
<dbReference type="EMBL" id="JABTTQ020000825">
    <property type="protein sequence ID" value="KAK6137592.1"/>
    <property type="molecule type" value="Genomic_DNA"/>
</dbReference>
<organism evidence="4 5">
    <name type="scientific">Rehmannia glutinosa</name>
    <name type="common">Chinese foxglove</name>
    <dbReference type="NCBI Taxonomy" id="99300"/>
    <lineage>
        <taxon>Eukaryota</taxon>
        <taxon>Viridiplantae</taxon>
        <taxon>Streptophyta</taxon>
        <taxon>Embryophyta</taxon>
        <taxon>Tracheophyta</taxon>
        <taxon>Spermatophyta</taxon>
        <taxon>Magnoliopsida</taxon>
        <taxon>eudicotyledons</taxon>
        <taxon>Gunneridae</taxon>
        <taxon>Pentapetalae</taxon>
        <taxon>asterids</taxon>
        <taxon>lamiids</taxon>
        <taxon>Lamiales</taxon>
        <taxon>Orobanchaceae</taxon>
        <taxon>Rehmannieae</taxon>
        <taxon>Rehmannia</taxon>
    </lineage>
</organism>
<keyword evidence="2" id="KW-0732">Signal</keyword>
<evidence type="ECO:0000256" key="2">
    <source>
        <dbReference type="ARBA" id="ARBA00022729"/>
    </source>
</evidence>
<name>A0ABR0VUF8_REHGL</name>
<dbReference type="InterPro" id="IPR041469">
    <property type="entry name" value="Subtilisin-like_FN3"/>
</dbReference>
<dbReference type="InterPro" id="IPR036852">
    <property type="entry name" value="Peptidase_S8/S53_dom_sf"/>
</dbReference>
<dbReference type="PANTHER" id="PTHR10795">
    <property type="entry name" value="PROPROTEIN CONVERTASE SUBTILISIN/KEXIN"/>
    <property type="match status" value="1"/>
</dbReference>
<protein>
    <recommendedName>
        <fullName evidence="3">Subtilisin-like protease fibronectin type-III domain-containing protein</fullName>
    </recommendedName>
</protein>
<proteinExistence type="inferred from homology"/>
<dbReference type="Gene3D" id="3.40.50.200">
    <property type="entry name" value="Peptidase S8/S53 domain"/>
    <property type="match status" value="2"/>
</dbReference>
<dbReference type="InterPro" id="IPR045051">
    <property type="entry name" value="SBT"/>
</dbReference>
<evidence type="ECO:0000259" key="3">
    <source>
        <dbReference type="Pfam" id="PF17766"/>
    </source>
</evidence>
<dbReference type="Gene3D" id="2.60.40.2310">
    <property type="match status" value="1"/>
</dbReference>
<evidence type="ECO:0000313" key="5">
    <source>
        <dbReference type="Proteomes" id="UP001318860"/>
    </source>
</evidence>
<keyword evidence="5" id="KW-1185">Reference proteome</keyword>
<feature type="domain" description="Subtilisin-like protease fibronectin type-III" evidence="3">
    <location>
        <begin position="278"/>
        <end position="333"/>
    </location>
</feature>
<gene>
    <name evidence="4" type="ORF">DH2020_028672</name>
</gene>
<accession>A0ABR0VUF8</accession>
<evidence type="ECO:0000313" key="4">
    <source>
        <dbReference type="EMBL" id="KAK6137592.1"/>
    </source>
</evidence>
<sequence length="335" mass="37058">MDTAVDDGVDILSLSLGGSSFNFYNDFIALGAFIAMEKGILVSCSAGNGGPFNFSLSNEAPRSSPLVLVLIEKNKSYGRLWETTKRSMASRLFTNRFSTNSSLWRPCAIAAFSSEDLTRRVVAFETRHFRPWRQHSRGRGCLGGKQHGHEFDIQRYLRYLNVCPSPPRWCSGIAKKRIPDWSPAAIKSAIMTTADVGFLSIIVSLTACIRYLPANVFATGSGHVNPSKANDPGLVYDILPTDYTPYLCGLNYERTDKSARFLRRRVNCSEESSILEGQLNYPSFAVTFGRFQPTTQTYNRTVTNVGDPSSSYAVEIAPPPGIDVIVEPSKLDLPR</sequence>
<reference evidence="4 5" key="1">
    <citation type="journal article" date="2021" name="Comput. Struct. Biotechnol. J.">
        <title>De novo genome assembly of the potent medicinal plant Rehmannia glutinosa using nanopore technology.</title>
        <authorList>
            <person name="Ma L."/>
            <person name="Dong C."/>
            <person name="Song C."/>
            <person name="Wang X."/>
            <person name="Zheng X."/>
            <person name="Niu Y."/>
            <person name="Chen S."/>
            <person name="Feng W."/>
        </authorList>
    </citation>
    <scope>NUCLEOTIDE SEQUENCE [LARGE SCALE GENOMIC DNA]</scope>
    <source>
        <strain evidence="4">DH-2019</strain>
    </source>
</reference>
<dbReference type="Pfam" id="PF17766">
    <property type="entry name" value="fn3_6"/>
    <property type="match status" value="1"/>
</dbReference>
<comment type="similarity">
    <text evidence="1">Belongs to the peptidase S8 family.</text>
</comment>
<dbReference type="SUPFAM" id="SSF52743">
    <property type="entry name" value="Subtilisin-like"/>
    <property type="match status" value="1"/>
</dbReference>
<dbReference type="Proteomes" id="UP001318860">
    <property type="component" value="Unassembled WGS sequence"/>
</dbReference>
<comment type="caution">
    <text evidence="4">The sequence shown here is derived from an EMBL/GenBank/DDBJ whole genome shotgun (WGS) entry which is preliminary data.</text>
</comment>